<dbReference type="Proteomes" id="UP000054544">
    <property type="component" value="Unassembled WGS sequence"/>
</dbReference>
<evidence type="ECO:0000259" key="1">
    <source>
        <dbReference type="Pfam" id="PF01636"/>
    </source>
</evidence>
<dbReference type="Gene3D" id="4.10.1110.10">
    <property type="entry name" value="AN1-like Zinc finger"/>
    <property type="match status" value="1"/>
</dbReference>
<proteinExistence type="predicted"/>
<keyword evidence="3" id="KW-1185">Reference proteome</keyword>
<dbReference type="EMBL" id="KE384754">
    <property type="protein sequence ID" value="KJK74871.1"/>
    <property type="molecule type" value="Genomic_DNA"/>
</dbReference>
<dbReference type="PANTHER" id="PTHR21310:SF15">
    <property type="entry name" value="AMINOGLYCOSIDE PHOSPHOTRANSFERASE DOMAIN-CONTAINING PROTEIN"/>
    <property type="match status" value="1"/>
</dbReference>
<dbReference type="SUPFAM" id="SSF118310">
    <property type="entry name" value="AN1-like Zinc finger"/>
    <property type="match status" value="1"/>
</dbReference>
<dbReference type="SUPFAM" id="SSF56112">
    <property type="entry name" value="Protein kinase-like (PK-like)"/>
    <property type="match status" value="1"/>
</dbReference>
<name>A0A0D9NLU0_METAN</name>
<organism evidence="2 3">
    <name type="scientific">Metarhizium anisopliae BRIP 53293</name>
    <dbReference type="NCBI Taxonomy" id="1291518"/>
    <lineage>
        <taxon>Eukaryota</taxon>
        <taxon>Fungi</taxon>
        <taxon>Dikarya</taxon>
        <taxon>Ascomycota</taxon>
        <taxon>Pezizomycotina</taxon>
        <taxon>Sordariomycetes</taxon>
        <taxon>Hypocreomycetidae</taxon>
        <taxon>Hypocreales</taxon>
        <taxon>Clavicipitaceae</taxon>
        <taxon>Metarhizium</taxon>
    </lineage>
</organism>
<dbReference type="InterPro" id="IPR002575">
    <property type="entry name" value="Aminoglycoside_PTrfase"/>
</dbReference>
<reference evidence="3" key="1">
    <citation type="journal article" date="2014" name="BMC Genomics">
        <title>The genome sequence of the biocontrol fungus Metarhizium anisopliae and comparative genomics of Metarhizium species.</title>
        <authorList>
            <person name="Pattemore J.A."/>
            <person name="Hane J.K."/>
            <person name="Williams A.H."/>
            <person name="Wilson B.A."/>
            <person name="Stodart B.J."/>
            <person name="Ash G.J."/>
        </authorList>
    </citation>
    <scope>NUCLEOTIDE SEQUENCE [LARGE SCALE GENOMIC DNA]</scope>
    <source>
        <strain evidence="3">BRIP 53293</strain>
    </source>
</reference>
<sequence>MASRFFSCSMPDCERPSVRATGGCDSCNRHLCLTHLSPSLHTCDEAVDDATYTLQIVAEIHRLRSRINDEAACQYASRLNGGRSCSIEHSSKVGPGALMGNANYHARIRFHDGSPSWLLRVPRVASFAVGLPVSLADYLILSEYATLKFLETTTVPAPQAFGYGVCGNGTDHGVGVSFLLMQELPGRPWTGEGASGKAATEDEKARIWGDLAEILVELEHHPFPKAGSLCFQLSNIEVSAVASDRFVVLTPHGPFHNSTAYYTAFAEQYLQLIADGQLYTEYPVDACLVYRFLKDKASHLAQQGQAQSREEFFLKHVDDKGDHLLVDDNLHITGIIDWQMARVVPRREAFGPSLVTADMSALCRGKVSLSSDDVALTDALRQRGISSCVTDEKVRRFFWGLALEPKWSRALPLASAILEVFGAGQDWTQWRETALKQYETDERLKGLVERYCH</sequence>
<dbReference type="AlphaFoldDB" id="A0A0D9NLU0"/>
<gene>
    <name evidence="2" type="ORF">H634G_09915</name>
</gene>
<dbReference type="STRING" id="1291518.A0A0D9NLU0"/>
<dbReference type="InterPro" id="IPR051678">
    <property type="entry name" value="AGP_Transferase"/>
</dbReference>
<evidence type="ECO:0000313" key="3">
    <source>
        <dbReference type="Proteomes" id="UP000054544"/>
    </source>
</evidence>
<protein>
    <recommendedName>
        <fullName evidence="1">Aminoglycoside phosphotransferase domain-containing protein</fullName>
    </recommendedName>
</protein>
<dbReference type="Pfam" id="PF01636">
    <property type="entry name" value="APH"/>
    <property type="match status" value="1"/>
</dbReference>
<accession>A0A0D9NLU0</accession>
<dbReference type="InterPro" id="IPR011009">
    <property type="entry name" value="Kinase-like_dom_sf"/>
</dbReference>
<dbReference type="OrthoDB" id="5327538at2759"/>
<dbReference type="InterPro" id="IPR035896">
    <property type="entry name" value="AN1-like_Znf"/>
</dbReference>
<feature type="domain" description="Aminoglycoside phosphotransferase" evidence="1">
    <location>
        <begin position="112"/>
        <end position="346"/>
    </location>
</feature>
<evidence type="ECO:0000313" key="2">
    <source>
        <dbReference type="EMBL" id="KJK74871.1"/>
    </source>
</evidence>
<dbReference type="Gene3D" id="3.90.1200.10">
    <property type="match status" value="1"/>
</dbReference>
<dbReference type="PANTHER" id="PTHR21310">
    <property type="entry name" value="AMINOGLYCOSIDE PHOSPHOTRANSFERASE-RELATED-RELATED"/>
    <property type="match status" value="1"/>
</dbReference>